<proteinExistence type="predicted"/>
<feature type="transmembrane region" description="Helical" evidence="1">
    <location>
        <begin position="1315"/>
        <end position="1337"/>
    </location>
</feature>
<feature type="transmembrane region" description="Helical" evidence="1">
    <location>
        <begin position="52"/>
        <end position="73"/>
    </location>
</feature>
<reference evidence="2 3" key="1">
    <citation type="submission" date="2016-11" db="EMBL/GenBank/DDBJ databases">
        <title>The macronuclear genome of Stentor coeruleus: a giant cell with tiny introns.</title>
        <authorList>
            <person name="Slabodnick M."/>
            <person name="Ruby J.G."/>
            <person name="Reiff S.B."/>
            <person name="Swart E.C."/>
            <person name="Gosai S."/>
            <person name="Prabakaran S."/>
            <person name="Witkowska E."/>
            <person name="Larue G.E."/>
            <person name="Fisher S."/>
            <person name="Freeman R.M."/>
            <person name="Gunawardena J."/>
            <person name="Chu W."/>
            <person name="Stover N.A."/>
            <person name="Gregory B.D."/>
            <person name="Nowacki M."/>
            <person name="Derisi J."/>
            <person name="Roy S.W."/>
            <person name="Marshall W.F."/>
            <person name="Sood P."/>
        </authorList>
    </citation>
    <scope>NUCLEOTIDE SEQUENCE [LARGE SCALE GENOMIC DNA]</scope>
    <source>
        <strain evidence="2">WM001</strain>
    </source>
</reference>
<dbReference type="EMBL" id="MPUH01000073">
    <property type="protein sequence ID" value="OMJ91862.1"/>
    <property type="molecule type" value="Genomic_DNA"/>
</dbReference>
<evidence type="ECO:0000313" key="3">
    <source>
        <dbReference type="Proteomes" id="UP000187209"/>
    </source>
</evidence>
<keyword evidence="1" id="KW-0812">Transmembrane</keyword>
<feature type="transmembrane region" description="Helical" evidence="1">
    <location>
        <begin position="291"/>
        <end position="310"/>
    </location>
</feature>
<accession>A0A1R2CS76</accession>
<feature type="transmembrane region" description="Helical" evidence="1">
    <location>
        <begin position="233"/>
        <end position="252"/>
    </location>
</feature>
<feature type="transmembrane region" description="Helical" evidence="1">
    <location>
        <begin position="258"/>
        <end position="279"/>
    </location>
</feature>
<organism evidence="2 3">
    <name type="scientific">Stentor coeruleus</name>
    <dbReference type="NCBI Taxonomy" id="5963"/>
    <lineage>
        <taxon>Eukaryota</taxon>
        <taxon>Sar</taxon>
        <taxon>Alveolata</taxon>
        <taxon>Ciliophora</taxon>
        <taxon>Postciliodesmatophora</taxon>
        <taxon>Heterotrichea</taxon>
        <taxon>Heterotrichida</taxon>
        <taxon>Stentoridae</taxon>
        <taxon>Stentor</taxon>
    </lineage>
</organism>
<feature type="transmembrane region" description="Helical" evidence="1">
    <location>
        <begin position="115"/>
        <end position="137"/>
    </location>
</feature>
<gene>
    <name evidence="2" type="ORF">SteCoe_5539</name>
</gene>
<evidence type="ECO:0000313" key="2">
    <source>
        <dbReference type="EMBL" id="OMJ91862.1"/>
    </source>
</evidence>
<feature type="transmembrane region" description="Helical" evidence="1">
    <location>
        <begin position="188"/>
        <end position="213"/>
    </location>
</feature>
<feature type="transmembrane region" description="Helical" evidence="1">
    <location>
        <begin position="1117"/>
        <end position="1140"/>
    </location>
</feature>
<feature type="transmembrane region" description="Helical" evidence="1">
    <location>
        <begin position="1033"/>
        <end position="1055"/>
    </location>
</feature>
<name>A0A1R2CS76_9CILI</name>
<keyword evidence="1" id="KW-0472">Membrane</keyword>
<dbReference type="Proteomes" id="UP000187209">
    <property type="component" value="Unassembled WGS sequence"/>
</dbReference>
<sequence>MNNYIEKVSNDQQEIKSSLLALNFKLHKWKKSTFSLLASLYHYNFSENPSSFNIIFFYFQNFIVLIQVASIIWTNNLSIKGWNDYKTLWEIFEYSRLDVLCVKADFIQNCIYGTYSFYFCLIFMLIILFVLSALMKITQGKLIYITGKLLIIAGIGKNSLCLIMVMTFKSSWQSTTPSEYNEIAPFDQGNLGICMSFLSIAALIFVGYCNTAFTYDCKHATSTFSLHAKSSSIASKVSFLANCISILIYCFISSNNPLIYRGLLIIIHSTSAGMYYYYLPFYNKKANFIHSSIHVFVVLSCFFNIIGYYIDSTVFCLLGLLILFPMLITLWYLAINYRIIKIKNNQAIISENITYFELAIREKLLNPKLETINKTFEMFNDYLENYGENKPKIIAVWFASFYFYTCKNEKLAIIKLNSKSISKGSFEEEFQEYILRKEIMKTLSQSQEYVLLTKLRKFEKLRKLDKKTLISAFTFLKNIVLKGPIQSNLEDLMKTFKKNLKKLMLLNTKLSMQYQDSIMILNFFANFVDYILGDQEKAFYLNSRKNNLNKYQNFKDGKQNLVFSEENPMILVENTGKIIYSNIHIKNLIKSSNDYFSELYINSLFPESLHFFSHEQLKSFENKTLDSTIYLDANIGLIDSKGYWIEASVVALLVSLSHPVYMFIFRPLNIQNHSIIVDKKGIILERTEGVDEFIGDNMDVRGFGIENILNISLDDLKKLKNIESYTKNSVIYATYNKIKVNNTSMRIVILYKNEGSYKESIYEINVKFDKSVEYKQKAKKNSRLENNNPSGNNEETLLFDTKLENDKSSSFSDFTVPMKKINVLSNQCRRSIKFLKITLIISVIFIQIIIVILSNIAFLIFAKFTIEEELSQKSLEILGETLYLITSLGDISSMIQSFIPVNQEAIPPSMIFFNHSLSQIKNLTHYYEHNTNTWSYCFDSNIFFSSIIPISSVKNNTYSYSYMTMYNFLLETIKKSEHFTKEITAKTYDINEDVLFLEFNAFGKASKYINNQLNTIVVCEKHNIKKLVETKKILIGFGIGILAICSIILLPFILYTQRKMNLMWNQVKKAAIEDSITFKKLCVERLESTHNSLNYTIGITTQNQKDRVVYFSYQYKYLWRLFLLAILGSCYYLISNYYFYDNFQFILDKKPEFIYNLIMARTRIPTLNFLIKNYDLNQLNLDPQFMSPNFAPLSTDYTSILLEVSDELARNLKIIIQPEFEKLRSDSFYKTLFRQVQNCTGIMRTGIYAGVLNTIIETFYIGYSIDYRHIVDFTIFNIIGNYYANIVKIGNEIEDNLVEAQKWIKTIVFIYLDMYLMFAVVFSGILLIIYAVVYYPFLYAQEKNVSTLEYVASIFISSNTSNSNKTTSVISRANN</sequence>
<feature type="transmembrane region" description="Helical" evidence="1">
    <location>
        <begin position="149"/>
        <end position="168"/>
    </location>
</feature>
<keyword evidence="1" id="KW-1133">Transmembrane helix</keyword>
<dbReference type="OrthoDB" id="327122at2759"/>
<evidence type="ECO:0000256" key="1">
    <source>
        <dbReference type="SAM" id="Phobius"/>
    </source>
</evidence>
<feature type="transmembrane region" description="Helical" evidence="1">
    <location>
        <begin position="839"/>
        <end position="862"/>
    </location>
</feature>
<protein>
    <submittedName>
        <fullName evidence="2">Uncharacterized protein</fullName>
    </submittedName>
</protein>
<comment type="caution">
    <text evidence="2">The sequence shown here is derived from an EMBL/GenBank/DDBJ whole genome shotgun (WGS) entry which is preliminary data.</text>
</comment>
<keyword evidence="3" id="KW-1185">Reference proteome</keyword>
<feature type="transmembrane region" description="Helical" evidence="1">
    <location>
        <begin position="316"/>
        <end position="335"/>
    </location>
</feature>